<dbReference type="InterPro" id="IPR019933">
    <property type="entry name" value="DivIVA_domain"/>
</dbReference>
<dbReference type="EMBL" id="JASNVH010000002">
    <property type="protein sequence ID" value="MDK4306278.1"/>
    <property type="molecule type" value="Genomic_DNA"/>
</dbReference>
<organism evidence="2 3">
    <name type="scientific">Corynebacterium pseudodiphtheriticum</name>
    <dbReference type="NCBI Taxonomy" id="37637"/>
    <lineage>
        <taxon>Bacteria</taxon>
        <taxon>Bacillati</taxon>
        <taxon>Actinomycetota</taxon>
        <taxon>Actinomycetes</taxon>
        <taxon>Mycobacteriales</taxon>
        <taxon>Corynebacteriaceae</taxon>
        <taxon>Corynebacterium</taxon>
    </lineage>
</organism>
<proteinExistence type="predicted"/>
<evidence type="ECO:0000256" key="1">
    <source>
        <dbReference type="SAM" id="MobiDB-lite"/>
    </source>
</evidence>
<dbReference type="RefSeq" id="WP_239264011.1">
    <property type="nucleotide sequence ID" value="NZ_JAKRDN010000005.1"/>
</dbReference>
<dbReference type="NCBIfam" id="TIGR03544">
    <property type="entry name" value="DivI1A_domain"/>
    <property type="match status" value="1"/>
</dbReference>
<protein>
    <submittedName>
        <fullName evidence="2">DivIVA domain-containing protein</fullName>
    </submittedName>
</protein>
<evidence type="ECO:0000313" key="3">
    <source>
        <dbReference type="Proteomes" id="UP001224412"/>
    </source>
</evidence>
<name>A0AAP4BQA9_9CORY</name>
<evidence type="ECO:0000313" key="2">
    <source>
        <dbReference type="EMBL" id="MDK4306278.1"/>
    </source>
</evidence>
<sequence>MLWAKFFGIHDLAAHPGSAQSSGDSADAAHQETESQIVSANRRAVSHGQLAAVEFSVVPRGYRADQVDAVLAECQAEIDRLRAQQAPHAQRAQDTER</sequence>
<feature type="region of interest" description="Disordered" evidence="1">
    <location>
        <begin position="14"/>
        <end position="37"/>
    </location>
</feature>
<dbReference type="AlphaFoldDB" id="A0AAP4BQA9"/>
<accession>A0AAP4BQA9</accession>
<comment type="caution">
    <text evidence="2">The sequence shown here is derived from an EMBL/GenBank/DDBJ whole genome shotgun (WGS) entry which is preliminary data.</text>
</comment>
<gene>
    <name evidence="2" type="ORF">QPX42_01720</name>
</gene>
<dbReference type="Proteomes" id="UP001224412">
    <property type="component" value="Unassembled WGS sequence"/>
</dbReference>
<feature type="compositionally biased region" description="Low complexity" evidence="1">
    <location>
        <begin position="17"/>
        <end position="26"/>
    </location>
</feature>
<reference evidence="2" key="1">
    <citation type="submission" date="2023-05" db="EMBL/GenBank/DDBJ databases">
        <title>Metabolic capabilities are highly conserved among human nasal-associated Corynebacterium species in pangenomic analyses.</title>
        <authorList>
            <person name="Tran T.H."/>
            <person name="Roberts A.Q."/>
            <person name="Escapa I.F."/>
            <person name="Gao W."/>
            <person name="Conlan S."/>
            <person name="Kong H."/>
            <person name="Segre J.A."/>
            <person name="Kelly M.S."/>
            <person name="Lemon K.P."/>
        </authorList>
    </citation>
    <scope>NUCLEOTIDE SEQUENCE</scope>
    <source>
        <strain evidence="2">KPL2773</strain>
    </source>
</reference>